<name>A0A0F9R7A4_9ZZZZ</name>
<protein>
    <submittedName>
        <fullName evidence="1">Uncharacterized protein</fullName>
    </submittedName>
</protein>
<reference evidence="1" key="1">
    <citation type="journal article" date="2015" name="Nature">
        <title>Complex archaea that bridge the gap between prokaryotes and eukaryotes.</title>
        <authorList>
            <person name="Spang A."/>
            <person name="Saw J.H."/>
            <person name="Jorgensen S.L."/>
            <person name="Zaremba-Niedzwiedzka K."/>
            <person name="Martijn J."/>
            <person name="Lind A.E."/>
            <person name="van Eijk R."/>
            <person name="Schleper C."/>
            <person name="Guy L."/>
            <person name="Ettema T.J."/>
        </authorList>
    </citation>
    <scope>NUCLEOTIDE SEQUENCE</scope>
</reference>
<gene>
    <name evidence="1" type="ORF">LCGC14_0630760</name>
</gene>
<dbReference type="EMBL" id="LAZR01001102">
    <property type="protein sequence ID" value="KKN50649.1"/>
    <property type="molecule type" value="Genomic_DNA"/>
</dbReference>
<organism evidence="1">
    <name type="scientific">marine sediment metagenome</name>
    <dbReference type="NCBI Taxonomy" id="412755"/>
    <lineage>
        <taxon>unclassified sequences</taxon>
        <taxon>metagenomes</taxon>
        <taxon>ecological metagenomes</taxon>
    </lineage>
</organism>
<evidence type="ECO:0000313" key="1">
    <source>
        <dbReference type="EMBL" id="KKN50649.1"/>
    </source>
</evidence>
<sequence length="108" mass="12351">MIKPFSTSHTIEHSNVIFDLLTQAKAPVGISGKTANVRHYLLGICDWCGTREIIDDLVGVDTQVGVVEVEQRHKSFRDGLNWVIRYIPNSRHFCCNRCSHTYYESKKV</sequence>
<dbReference type="AlphaFoldDB" id="A0A0F9R7A4"/>
<comment type="caution">
    <text evidence="1">The sequence shown here is derived from an EMBL/GenBank/DDBJ whole genome shotgun (WGS) entry which is preliminary data.</text>
</comment>
<proteinExistence type="predicted"/>
<accession>A0A0F9R7A4</accession>